<evidence type="ECO:0000313" key="7">
    <source>
        <dbReference type="EMBL" id="QDU18538.1"/>
    </source>
</evidence>
<dbReference type="SUPFAM" id="SSF53335">
    <property type="entry name" value="S-adenosyl-L-methionine-dependent methyltransferases"/>
    <property type="match status" value="1"/>
</dbReference>
<dbReference type="InterPro" id="IPR012818">
    <property type="entry name" value="CbiE"/>
</dbReference>
<dbReference type="NCBIfam" id="TIGR02469">
    <property type="entry name" value="CbiT"/>
    <property type="match status" value="1"/>
</dbReference>
<feature type="domain" description="Tetrapyrrole methylase" evidence="6">
    <location>
        <begin position="4"/>
        <end position="192"/>
    </location>
</feature>
<dbReference type="KEGG" id="uli:ETAA1_04300"/>
<dbReference type="InterPro" id="IPR014776">
    <property type="entry name" value="4pyrrole_Mease_sub2"/>
</dbReference>
<name>A0A517XM02_9BACT</name>
<dbReference type="Gene3D" id="3.30.950.10">
    <property type="entry name" value="Methyltransferase, Cobalt-precorrin-4 Transmethylase, Domain 2"/>
    <property type="match status" value="1"/>
</dbReference>
<dbReference type="InterPro" id="IPR006365">
    <property type="entry name" value="Cbl_synth_CobL"/>
</dbReference>
<keyword evidence="4 7" id="KW-0808">Transferase</keyword>
<organism evidence="7 8">
    <name type="scientific">Urbifossiella limnaea</name>
    <dbReference type="NCBI Taxonomy" id="2528023"/>
    <lineage>
        <taxon>Bacteria</taxon>
        <taxon>Pseudomonadati</taxon>
        <taxon>Planctomycetota</taxon>
        <taxon>Planctomycetia</taxon>
        <taxon>Gemmatales</taxon>
        <taxon>Gemmataceae</taxon>
        <taxon>Urbifossiella</taxon>
    </lineage>
</organism>
<comment type="pathway">
    <text evidence="1">Cofactor biosynthesis; adenosylcobalamin biosynthesis.</text>
</comment>
<evidence type="ECO:0000259" key="6">
    <source>
        <dbReference type="Pfam" id="PF00590"/>
    </source>
</evidence>
<dbReference type="SUPFAM" id="SSF53790">
    <property type="entry name" value="Tetrapyrrole methylase"/>
    <property type="match status" value="1"/>
</dbReference>
<evidence type="ECO:0000256" key="3">
    <source>
        <dbReference type="ARBA" id="ARBA00022603"/>
    </source>
</evidence>
<keyword evidence="5" id="KW-0949">S-adenosyl-L-methionine</keyword>
<dbReference type="InterPro" id="IPR050714">
    <property type="entry name" value="Cobalamin_biosynth_MTase"/>
</dbReference>
<dbReference type="InterPro" id="IPR035996">
    <property type="entry name" value="4pyrrol_Methylase_sf"/>
</dbReference>
<dbReference type="EMBL" id="CP036273">
    <property type="protein sequence ID" value="QDU18538.1"/>
    <property type="molecule type" value="Genomic_DNA"/>
</dbReference>
<dbReference type="GO" id="GO:0046025">
    <property type="term" value="F:precorrin-6Y C5,15-methyltransferase (decarboxylating) activity"/>
    <property type="evidence" value="ECO:0007669"/>
    <property type="project" value="UniProtKB-EC"/>
</dbReference>
<sequence>MSSKVPVIGIGPDGLAGLSPRGRELLLAAEVVFGSEGTLRLLPELPGERVVIGTDLPVVVEKLKAAVGKRVTAIVASGDPLFYGTARYLTEKVGPELFEVMPHVSSMQLAFARLRESWEEAFLTDLAARSLDDVLDKIRSAETVGLFTSPRYQPSRVAAELLGRGMDYFTAFVCENLGGKDERITRADLGEVRDMTFDPLNILILKRKPNRPDRPRAARLRRFGNPDEVFAQTRPKTGLITQAEVRGVALSQLDLHPGDVFWDVGAGSGSVAIEAAGLVHPAPSYAIEQDTADYHLIVANAAQFGVSNVKPVYGSAPAVFADLPAPDAVFVGGNGGEVARLLEAAYAALRPGGRLVTNVGTLEMLTATYAVLKRLGGGVEVLLMNLSRGVEQLEALRFEAINPTFLLRVQKPAADWVV</sequence>
<dbReference type="Proteomes" id="UP000319576">
    <property type="component" value="Chromosome"/>
</dbReference>
<proteinExistence type="predicted"/>
<keyword evidence="3 7" id="KW-0489">Methyltransferase</keyword>
<dbReference type="Gene3D" id="3.40.1010.10">
    <property type="entry name" value="Cobalt-precorrin-4 Transmethylase, Domain 1"/>
    <property type="match status" value="1"/>
</dbReference>
<dbReference type="CDD" id="cd11644">
    <property type="entry name" value="Precorrin-6Y-MT"/>
    <property type="match status" value="1"/>
</dbReference>
<dbReference type="GO" id="GO:0008276">
    <property type="term" value="F:protein methyltransferase activity"/>
    <property type="evidence" value="ECO:0007669"/>
    <property type="project" value="InterPro"/>
</dbReference>
<evidence type="ECO:0000256" key="5">
    <source>
        <dbReference type="ARBA" id="ARBA00022691"/>
    </source>
</evidence>
<dbReference type="PANTHER" id="PTHR43182">
    <property type="entry name" value="COBALT-PRECORRIN-6B C(15)-METHYLTRANSFERASE (DECARBOXYLATING)"/>
    <property type="match status" value="1"/>
</dbReference>
<dbReference type="UniPathway" id="UPA00148"/>
<dbReference type="Gene3D" id="3.40.50.150">
    <property type="entry name" value="Vaccinia Virus protein VP39"/>
    <property type="match status" value="1"/>
</dbReference>
<protein>
    <submittedName>
        <fullName evidence="7">Precorrin-6Y C(5,15)-methyltransferase [decarboxylating]</fullName>
        <ecNumber evidence="7">2.1.1.132</ecNumber>
    </submittedName>
</protein>
<dbReference type="EC" id="2.1.1.132" evidence="7"/>
<dbReference type="PIRSF" id="PIRSF036428">
    <property type="entry name" value="CobL"/>
    <property type="match status" value="1"/>
</dbReference>
<dbReference type="GO" id="GO:0009236">
    <property type="term" value="P:cobalamin biosynthetic process"/>
    <property type="evidence" value="ECO:0007669"/>
    <property type="project" value="UniProtKB-UniPathway"/>
</dbReference>
<reference evidence="7 8" key="1">
    <citation type="submission" date="2019-02" db="EMBL/GenBank/DDBJ databases">
        <title>Deep-cultivation of Planctomycetes and their phenomic and genomic characterization uncovers novel biology.</title>
        <authorList>
            <person name="Wiegand S."/>
            <person name="Jogler M."/>
            <person name="Boedeker C."/>
            <person name="Pinto D."/>
            <person name="Vollmers J."/>
            <person name="Rivas-Marin E."/>
            <person name="Kohn T."/>
            <person name="Peeters S.H."/>
            <person name="Heuer A."/>
            <person name="Rast P."/>
            <person name="Oberbeckmann S."/>
            <person name="Bunk B."/>
            <person name="Jeske O."/>
            <person name="Meyerdierks A."/>
            <person name="Storesund J.E."/>
            <person name="Kallscheuer N."/>
            <person name="Luecker S."/>
            <person name="Lage O.M."/>
            <person name="Pohl T."/>
            <person name="Merkel B.J."/>
            <person name="Hornburger P."/>
            <person name="Mueller R.-W."/>
            <person name="Bruemmer F."/>
            <person name="Labrenz M."/>
            <person name="Spormann A.M."/>
            <person name="Op den Camp H."/>
            <person name="Overmann J."/>
            <person name="Amann R."/>
            <person name="Jetten M.S.M."/>
            <person name="Mascher T."/>
            <person name="Medema M.H."/>
            <person name="Devos D.P."/>
            <person name="Kaster A.-K."/>
            <person name="Ovreas L."/>
            <person name="Rohde M."/>
            <person name="Galperin M.Y."/>
            <person name="Jogler C."/>
        </authorList>
    </citation>
    <scope>NUCLEOTIDE SEQUENCE [LARGE SCALE GENOMIC DNA]</scope>
    <source>
        <strain evidence="7 8">ETA_A1</strain>
    </source>
</reference>
<evidence type="ECO:0000313" key="8">
    <source>
        <dbReference type="Proteomes" id="UP000319576"/>
    </source>
</evidence>
<dbReference type="PANTHER" id="PTHR43182:SF1">
    <property type="entry name" value="COBALT-PRECORRIN-7 C(5)-METHYLTRANSFERASE"/>
    <property type="match status" value="1"/>
</dbReference>
<dbReference type="InterPro" id="IPR029063">
    <property type="entry name" value="SAM-dependent_MTases_sf"/>
</dbReference>
<dbReference type="RefSeq" id="WP_238389349.1">
    <property type="nucleotide sequence ID" value="NZ_CP036273.1"/>
</dbReference>
<dbReference type="Pfam" id="PF00590">
    <property type="entry name" value="TP_methylase"/>
    <property type="match status" value="1"/>
</dbReference>
<keyword evidence="2" id="KW-0169">Cobalamin biosynthesis</keyword>
<dbReference type="GO" id="GO:0032259">
    <property type="term" value="P:methylation"/>
    <property type="evidence" value="ECO:0007669"/>
    <property type="project" value="UniProtKB-KW"/>
</dbReference>
<evidence type="ECO:0000256" key="1">
    <source>
        <dbReference type="ARBA" id="ARBA00004953"/>
    </source>
</evidence>
<evidence type="ECO:0000256" key="2">
    <source>
        <dbReference type="ARBA" id="ARBA00022573"/>
    </source>
</evidence>
<evidence type="ECO:0000256" key="4">
    <source>
        <dbReference type="ARBA" id="ARBA00022679"/>
    </source>
</evidence>
<dbReference type="InterPro" id="IPR014777">
    <property type="entry name" value="4pyrrole_Mease_sub1"/>
</dbReference>
<accession>A0A517XM02</accession>
<dbReference type="CDD" id="cd02440">
    <property type="entry name" value="AdoMet_MTases"/>
    <property type="match status" value="1"/>
</dbReference>
<keyword evidence="8" id="KW-1185">Reference proteome</keyword>
<dbReference type="NCBIfam" id="TIGR02467">
    <property type="entry name" value="CbiE"/>
    <property type="match status" value="1"/>
</dbReference>
<dbReference type="InterPro" id="IPR014008">
    <property type="entry name" value="Cbl_synth_MTase_CbiT"/>
</dbReference>
<dbReference type="AlphaFoldDB" id="A0A517XM02"/>
<gene>
    <name evidence="7" type="primary">cobL</name>
    <name evidence="7" type="ORF">ETAA1_04300</name>
</gene>
<dbReference type="InterPro" id="IPR000878">
    <property type="entry name" value="4pyrrol_Mease"/>
</dbReference>